<feature type="transmembrane region" description="Helical" evidence="7">
    <location>
        <begin position="12"/>
        <end position="36"/>
    </location>
</feature>
<dbReference type="Proteomes" id="UP000029914">
    <property type="component" value="Chromosome"/>
</dbReference>
<evidence type="ECO:0000313" key="10">
    <source>
        <dbReference type="Proteomes" id="UP000029914"/>
    </source>
</evidence>
<dbReference type="KEGG" id="cdo:CDOO_01735"/>
<comment type="similarity">
    <text evidence="2">Belongs to the DedA family.</text>
</comment>
<dbReference type="STRING" id="558173.CDOO_01735"/>
<keyword evidence="5 7" id="KW-1133">Transmembrane helix</keyword>
<comment type="subcellular location">
    <subcellularLocation>
        <location evidence="1">Cell membrane</location>
        <topology evidence="1">Multi-pass membrane protein</topology>
    </subcellularLocation>
</comment>
<dbReference type="AlphaFoldDB" id="A0A097IDE9"/>
<feature type="domain" description="VTT" evidence="8">
    <location>
        <begin position="36"/>
        <end position="159"/>
    </location>
</feature>
<evidence type="ECO:0000313" key="9">
    <source>
        <dbReference type="EMBL" id="AIT60144.1"/>
    </source>
</evidence>
<protein>
    <submittedName>
        <fullName evidence="9">Membrane protein</fullName>
    </submittedName>
</protein>
<evidence type="ECO:0000256" key="5">
    <source>
        <dbReference type="ARBA" id="ARBA00022989"/>
    </source>
</evidence>
<feature type="transmembrane region" description="Helical" evidence="7">
    <location>
        <begin position="168"/>
        <end position="188"/>
    </location>
</feature>
<evidence type="ECO:0000256" key="4">
    <source>
        <dbReference type="ARBA" id="ARBA00022692"/>
    </source>
</evidence>
<dbReference type="eggNOG" id="COG0586">
    <property type="taxonomic scope" value="Bacteria"/>
</dbReference>
<evidence type="ECO:0000259" key="8">
    <source>
        <dbReference type="Pfam" id="PF09335"/>
    </source>
</evidence>
<dbReference type="PANTHER" id="PTHR42709:SF6">
    <property type="entry name" value="UNDECAPRENYL PHOSPHATE TRANSPORTER A"/>
    <property type="match status" value="1"/>
</dbReference>
<dbReference type="Pfam" id="PF09335">
    <property type="entry name" value="VTT_dom"/>
    <property type="match status" value="1"/>
</dbReference>
<name>A0A097IDE9_9CORY</name>
<feature type="transmembrane region" description="Helical" evidence="7">
    <location>
        <begin position="138"/>
        <end position="161"/>
    </location>
</feature>
<organism evidence="9 10">
    <name type="scientific">Corynebacterium doosanense CAU 212 = DSM 45436</name>
    <dbReference type="NCBI Taxonomy" id="558173"/>
    <lineage>
        <taxon>Bacteria</taxon>
        <taxon>Bacillati</taxon>
        <taxon>Actinomycetota</taxon>
        <taxon>Actinomycetes</taxon>
        <taxon>Mycobacteriales</taxon>
        <taxon>Corynebacteriaceae</taxon>
        <taxon>Corynebacterium</taxon>
    </lineage>
</organism>
<proteinExistence type="inferred from homology"/>
<sequence>MQDQLTLWVESVVNYPAFLPIVTLFTLVDSLVPLIPSETILSIGAAWSGSTGSPDIWHLIWFAVAGAMIGDNICFYAGHRFKDRVDRIRPNSRPGRALSWIRRAMRLYGGAAIIIARFIPWARWVLTLMLGSVRYNWFLFFFFDTLGVLVWAGMISGASYLGGMLFQGSPLIGMVAGILAGMLVGLLVQKAQGRFMEWRDERQALSRA</sequence>
<evidence type="ECO:0000256" key="2">
    <source>
        <dbReference type="ARBA" id="ARBA00010792"/>
    </source>
</evidence>
<dbReference type="HOGENOM" id="CLU_044208_2_2_11"/>
<dbReference type="EMBL" id="CP006764">
    <property type="protein sequence ID" value="AIT60144.1"/>
    <property type="molecule type" value="Genomic_DNA"/>
</dbReference>
<accession>A0A097IDE9</accession>
<gene>
    <name evidence="9" type="ORF">CDOO_01735</name>
</gene>
<dbReference type="OrthoDB" id="9813426at2"/>
<evidence type="ECO:0000256" key="7">
    <source>
        <dbReference type="SAM" id="Phobius"/>
    </source>
</evidence>
<keyword evidence="10" id="KW-1185">Reference proteome</keyword>
<evidence type="ECO:0000256" key="3">
    <source>
        <dbReference type="ARBA" id="ARBA00022475"/>
    </source>
</evidence>
<keyword evidence="4 7" id="KW-0812">Transmembrane</keyword>
<dbReference type="InterPro" id="IPR051311">
    <property type="entry name" value="DedA_domain"/>
</dbReference>
<reference evidence="9 10" key="1">
    <citation type="submission" date="2013-09" db="EMBL/GenBank/DDBJ databases">
        <title>Complete genome sequence of Corynebacterium doosanense CAU 212(T) (=DSM 45436(T)), isolated from activated sludge.</title>
        <authorList>
            <person name="Schaffert L."/>
            <person name="Albersmeier A."/>
            <person name="Kalinowski J."/>
            <person name="Ruckert C."/>
        </authorList>
    </citation>
    <scope>NUCLEOTIDE SEQUENCE [LARGE SCALE GENOMIC DNA]</scope>
    <source>
        <strain evidence="9 10">CAU 212</strain>
    </source>
</reference>
<dbReference type="PANTHER" id="PTHR42709">
    <property type="entry name" value="ALKALINE PHOSPHATASE LIKE PROTEIN"/>
    <property type="match status" value="1"/>
</dbReference>
<evidence type="ECO:0000256" key="6">
    <source>
        <dbReference type="ARBA" id="ARBA00023136"/>
    </source>
</evidence>
<keyword evidence="3" id="KW-1003">Cell membrane</keyword>
<keyword evidence="6 7" id="KW-0472">Membrane</keyword>
<dbReference type="InterPro" id="IPR032816">
    <property type="entry name" value="VTT_dom"/>
</dbReference>
<dbReference type="GO" id="GO:0005886">
    <property type="term" value="C:plasma membrane"/>
    <property type="evidence" value="ECO:0007669"/>
    <property type="project" value="UniProtKB-SubCell"/>
</dbReference>
<feature type="transmembrane region" description="Helical" evidence="7">
    <location>
        <begin position="56"/>
        <end position="78"/>
    </location>
</feature>
<evidence type="ECO:0000256" key="1">
    <source>
        <dbReference type="ARBA" id="ARBA00004651"/>
    </source>
</evidence>